<keyword evidence="2" id="KW-1185">Reference proteome</keyword>
<proteinExistence type="predicted"/>
<evidence type="ECO:0000313" key="1">
    <source>
        <dbReference type="EMBL" id="CAG7722891.1"/>
    </source>
</evidence>
<dbReference type="Proteomes" id="UP000708208">
    <property type="component" value="Unassembled WGS sequence"/>
</dbReference>
<gene>
    <name evidence="1" type="ORF">AFUS01_LOCUS12001</name>
</gene>
<protein>
    <submittedName>
        <fullName evidence="1">Uncharacterized protein</fullName>
    </submittedName>
</protein>
<name>A0A8J2JMH0_9HEXA</name>
<dbReference type="AlphaFoldDB" id="A0A8J2JMH0"/>
<comment type="caution">
    <text evidence="1">The sequence shown here is derived from an EMBL/GenBank/DDBJ whole genome shotgun (WGS) entry which is preliminary data.</text>
</comment>
<reference evidence="1" key="1">
    <citation type="submission" date="2021-06" db="EMBL/GenBank/DDBJ databases">
        <authorList>
            <person name="Hodson N. C."/>
            <person name="Mongue J. A."/>
            <person name="Jaron S. K."/>
        </authorList>
    </citation>
    <scope>NUCLEOTIDE SEQUENCE</scope>
</reference>
<evidence type="ECO:0000313" key="2">
    <source>
        <dbReference type="Proteomes" id="UP000708208"/>
    </source>
</evidence>
<sequence>MPIAGEYAKPDEEKRECGIYFWNSLPPRAWISNLTGFAVRIELMISPLGIVSLITRLSRIHLYTEISTKELLAFYMYLLQPL</sequence>
<organism evidence="1 2">
    <name type="scientific">Allacma fusca</name>
    <dbReference type="NCBI Taxonomy" id="39272"/>
    <lineage>
        <taxon>Eukaryota</taxon>
        <taxon>Metazoa</taxon>
        <taxon>Ecdysozoa</taxon>
        <taxon>Arthropoda</taxon>
        <taxon>Hexapoda</taxon>
        <taxon>Collembola</taxon>
        <taxon>Symphypleona</taxon>
        <taxon>Sminthuridae</taxon>
        <taxon>Allacma</taxon>
    </lineage>
</organism>
<dbReference type="EMBL" id="CAJVCH010093477">
    <property type="protein sequence ID" value="CAG7722891.1"/>
    <property type="molecule type" value="Genomic_DNA"/>
</dbReference>
<accession>A0A8J2JMH0</accession>